<dbReference type="FunFam" id="3.40.50.300:FF:000003">
    <property type="entry name" value="Elongation factor Tu"/>
    <property type="match status" value="1"/>
</dbReference>
<dbReference type="CDD" id="cd01884">
    <property type="entry name" value="EF_Tu"/>
    <property type="match status" value="1"/>
</dbReference>
<keyword evidence="5" id="KW-0648">Protein biosynthesis</keyword>
<keyword evidence="8 9" id="KW-0342">GTP-binding</keyword>
<accession>A0A8H5MDS0</accession>
<dbReference type="InterPro" id="IPR041709">
    <property type="entry name" value="EF-Tu_GTP-bd"/>
</dbReference>
<dbReference type="PANTHER" id="PTHR43721:SF36">
    <property type="entry name" value="ELONGATION FACTOR TU, MITOCHONDRIAL"/>
    <property type="match status" value="1"/>
</dbReference>
<evidence type="ECO:0000256" key="6">
    <source>
        <dbReference type="ARBA" id="ARBA00022946"/>
    </source>
</evidence>
<dbReference type="InterPro" id="IPR050055">
    <property type="entry name" value="EF-Tu_GTPase"/>
</dbReference>
<evidence type="ECO:0000313" key="12">
    <source>
        <dbReference type="Proteomes" id="UP000518752"/>
    </source>
</evidence>
<dbReference type="SUPFAM" id="SSF50447">
    <property type="entry name" value="Translation proteins"/>
    <property type="match status" value="1"/>
</dbReference>
<dbReference type="InterPro" id="IPR009000">
    <property type="entry name" value="Transl_B-barrel_sf"/>
</dbReference>
<dbReference type="GO" id="GO:0070125">
    <property type="term" value="P:mitochondrial translational elongation"/>
    <property type="evidence" value="ECO:0007669"/>
    <property type="project" value="TreeGrafter"/>
</dbReference>
<proteinExistence type="inferred from homology"/>
<dbReference type="InterPro" id="IPR009001">
    <property type="entry name" value="Transl_elong_EF1A/Init_IF2_C"/>
</dbReference>
<evidence type="ECO:0000259" key="10">
    <source>
        <dbReference type="PROSITE" id="PS51722"/>
    </source>
</evidence>
<dbReference type="Pfam" id="PF03143">
    <property type="entry name" value="GTP_EFTU_D3"/>
    <property type="match status" value="1"/>
</dbReference>
<dbReference type="InterPro" id="IPR000795">
    <property type="entry name" value="T_Tr_GTP-bd_dom"/>
</dbReference>
<dbReference type="NCBIfam" id="NF000766">
    <property type="entry name" value="PRK00049.1"/>
    <property type="match status" value="1"/>
</dbReference>
<organism evidence="11 12">
    <name type="scientific">Collybiopsis confluens</name>
    <dbReference type="NCBI Taxonomy" id="2823264"/>
    <lineage>
        <taxon>Eukaryota</taxon>
        <taxon>Fungi</taxon>
        <taxon>Dikarya</taxon>
        <taxon>Basidiomycota</taxon>
        <taxon>Agaricomycotina</taxon>
        <taxon>Agaricomycetes</taxon>
        <taxon>Agaricomycetidae</taxon>
        <taxon>Agaricales</taxon>
        <taxon>Marasmiineae</taxon>
        <taxon>Omphalotaceae</taxon>
        <taxon>Collybiopsis</taxon>
    </lineage>
</organism>
<dbReference type="Pfam" id="PF03144">
    <property type="entry name" value="GTP_EFTU_D2"/>
    <property type="match status" value="1"/>
</dbReference>
<evidence type="ECO:0000256" key="8">
    <source>
        <dbReference type="ARBA" id="ARBA00023134"/>
    </source>
</evidence>
<comment type="caution">
    <text evidence="11">The sequence shown here is derived from an EMBL/GenBank/DDBJ whole genome shotgun (WGS) entry which is preliminary data.</text>
</comment>
<dbReference type="InterPro" id="IPR004161">
    <property type="entry name" value="EFTu-like_2"/>
</dbReference>
<dbReference type="HAMAP" id="MF_00118_B">
    <property type="entry name" value="EF_Tu_B"/>
    <property type="match status" value="1"/>
</dbReference>
<dbReference type="Gene3D" id="2.40.30.10">
    <property type="entry name" value="Translation factors"/>
    <property type="match status" value="2"/>
</dbReference>
<keyword evidence="3 9" id="KW-0547">Nucleotide-binding</keyword>
<comment type="subcellular location">
    <subcellularLocation>
        <location evidence="1">Mitochondrion</location>
    </subcellularLocation>
</comment>
<dbReference type="InterPro" id="IPR031157">
    <property type="entry name" value="G_TR_CS"/>
</dbReference>
<dbReference type="InterPro" id="IPR027417">
    <property type="entry name" value="P-loop_NTPase"/>
</dbReference>
<dbReference type="PROSITE" id="PS51722">
    <property type="entry name" value="G_TR_2"/>
    <property type="match status" value="1"/>
</dbReference>
<comment type="function">
    <text evidence="9">This protein promotes the GTP-dependent binding of aminoacyl-tRNA to the A-site of ribosomes during protein biosynthesis.</text>
</comment>
<dbReference type="FunFam" id="2.40.30.10:FF:000001">
    <property type="entry name" value="Elongation factor Tu"/>
    <property type="match status" value="1"/>
</dbReference>
<keyword evidence="6" id="KW-0809">Transit peptide</keyword>
<dbReference type="SUPFAM" id="SSF50465">
    <property type="entry name" value="EF-Tu/eEF-1alpha/eIF2-gamma C-terminal domain"/>
    <property type="match status" value="1"/>
</dbReference>
<evidence type="ECO:0000256" key="5">
    <source>
        <dbReference type="ARBA" id="ARBA00022917"/>
    </source>
</evidence>
<dbReference type="NCBIfam" id="TIGR00231">
    <property type="entry name" value="small_GTP"/>
    <property type="match status" value="1"/>
</dbReference>
<evidence type="ECO:0000256" key="9">
    <source>
        <dbReference type="RuleBase" id="RU000325"/>
    </source>
</evidence>
<evidence type="ECO:0000256" key="3">
    <source>
        <dbReference type="ARBA" id="ARBA00022741"/>
    </source>
</evidence>
<dbReference type="Gene3D" id="3.40.50.300">
    <property type="entry name" value="P-loop containing nucleotide triphosphate hydrolases"/>
    <property type="match status" value="1"/>
</dbReference>
<name>A0A8H5MDS0_9AGAR</name>
<reference evidence="11 12" key="1">
    <citation type="journal article" date="2020" name="ISME J.">
        <title>Uncovering the hidden diversity of litter-decomposition mechanisms in mushroom-forming fungi.</title>
        <authorList>
            <person name="Floudas D."/>
            <person name="Bentzer J."/>
            <person name="Ahren D."/>
            <person name="Johansson T."/>
            <person name="Persson P."/>
            <person name="Tunlid A."/>
        </authorList>
    </citation>
    <scope>NUCLEOTIDE SEQUENCE [LARGE SCALE GENOMIC DNA]</scope>
    <source>
        <strain evidence="11 12">CBS 406.79</strain>
    </source>
</reference>
<dbReference type="NCBIfam" id="NF009372">
    <property type="entry name" value="PRK12735.1"/>
    <property type="match status" value="1"/>
</dbReference>
<dbReference type="Pfam" id="PF00009">
    <property type="entry name" value="GTP_EFTU"/>
    <property type="match status" value="1"/>
</dbReference>
<sequence>MLQATLCRAAPPAFSSLSSLLFRLSLSKSTLPIVTRRGYAVFKRTKDHMNIGTIGHVDHGKTTLTAAITKVLADKGGATFTDYSQIDKAPEEKARGITINSAHVEYETDERHYGHIDCPGHADYIKNMITGAAQMDGAIIVVSATDGQMPQTREHLLLARQVGIKKLVVFINKVDVINDTEMLDLVDMEIRDLLSSYNFDGENTPIVMGSALAALEGRDKEIGSEKIIELLKACDSWLDLPLRDLDKPFLMPVEDVFSISGRGTVATGRVERGTALKGDEVEILGLGSSFKTTLTGIEMFHKELDRAEAGDNMGALLRGVKRDQIRRGQVVIQPGSMKPVKKFRSQVYVLTKDEGGRYSPFTDGYRPQLYLRTADVTVDLKFTEGTTTDGEQKMALPGDNVELDCELIFDLAVEVGTRFTLREGNKTIGTGVVTKILG</sequence>
<evidence type="ECO:0000256" key="7">
    <source>
        <dbReference type="ARBA" id="ARBA00023128"/>
    </source>
</evidence>
<dbReference type="PROSITE" id="PS00301">
    <property type="entry name" value="G_TR_1"/>
    <property type="match status" value="1"/>
</dbReference>
<evidence type="ECO:0000256" key="1">
    <source>
        <dbReference type="ARBA" id="ARBA00004173"/>
    </source>
</evidence>
<dbReference type="EMBL" id="JAACJN010000016">
    <property type="protein sequence ID" value="KAF5390174.1"/>
    <property type="molecule type" value="Genomic_DNA"/>
</dbReference>
<dbReference type="Proteomes" id="UP000518752">
    <property type="component" value="Unassembled WGS sequence"/>
</dbReference>
<dbReference type="NCBIfam" id="TIGR00485">
    <property type="entry name" value="EF-Tu"/>
    <property type="match status" value="1"/>
</dbReference>
<dbReference type="GO" id="GO:0005525">
    <property type="term" value="F:GTP binding"/>
    <property type="evidence" value="ECO:0007669"/>
    <property type="project" value="UniProtKB-UniRule"/>
</dbReference>
<protein>
    <recommendedName>
        <fullName evidence="9">Elongation factor Tu</fullName>
    </recommendedName>
</protein>
<dbReference type="PRINTS" id="PR00315">
    <property type="entry name" value="ELONGATNFCT"/>
</dbReference>
<keyword evidence="4 9" id="KW-0251">Elongation factor</keyword>
<dbReference type="GO" id="GO:0003924">
    <property type="term" value="F:GTPase activity"/>
    <property type="evidence" value="ECO:0007669"/>
    <property type="project" value="UniProtKB-UniRule"/>
</dbReference>
<feature type="domain" description="Tr-type G" evidence="10">
    <location>
        <begin position="46"/>
        <end position="242"/>
    </location>
</feature>
<dbReference type="NCBIfam" id="NF009373">
    <property type="entry name" value="PRK12736.1"/>
    <property type="match status" value="1"/>
</dbReference>
<keyword evidence="7" id="KW-0496">Mitochondrion</keyword>
<dbReference type="InterPro" id="IPR004541">
    <property type="entry name" value="Transl_elong_EFTu/EF1A_bac/org"/>
</dbReference>
<evidence type="ECO:0000256" key="4">
    <source>
        <dbReference type="ARBA" id="ARBA00022768"/>
    </source>
</evidence>
<dbReference type="InterPro" id="IPR005225">
    <property type="entry name" value="Small_GTP-bd"/>
</dbReference>
<dbReference type="GO" id="GO:0003746">
    <property type="term" value="F:translation elongation factor activity"/>
    <property type="evidence" value="ECO:0007669"/>
    <property type="project" value="UniProtKB-UniRule"/>
</dbReference>
<dbReference type="SUPFAM" id="SSF52540">
    <property type="entry name" value="P-loop containing nucleoside triphosphate hydrolases"/>
    <property type="match status" value="1"/>
</dbReference>
<dbReference type="CDD" id="cd03707">
    <property type="entry name" value="EFTU_III"/>
    <property type="match status" value="1"/>
</dbReference>
<dbReference type="AlphaFoldDB" id="A0A8H5MDS0"/>
<dbReference type="CDD" id="cd03697">
    <property type="entry name" value="EFTU_II"/>
    <property type="match status" value="1"/>
</dbReference>
<gene>
    <name evidence="11" type="ORF">D9757_002863</name>
</gene>
<dbReference type="InterPro" id="IPR004160">
    <property type="entry name" value="Transl_elong_EFTu/EF1A_C"/>
</dbReference>
<evidence type="ECO:0000313" key="11">
    <source>
        <dbReference type="EMBL" id="KAF5390174.1"/>
    </source>
</evidence>
<comment type="similarity">
    <text evidence="2 9">Belongs to the TRAFAC class translation factor GTPase superfamily. Classic translation factor GTPase family. EF-Tu/EF-1A subfamily.</text>
</comment>
<dbReference type="InterPro" id="IPR033720">
    <property type="entry name" value="EFTU_2"/>
</dbReference>
<dbReference type="OrthoDB" id="2067at2759"/>
<dbReference type="GO" id="GO:0005739">
    <property type="term" value="C:mitochondrion"/>
    <property type="evidence" value="ECO:0007669"/>
    <property type="project" value="UniProtKB-SubCell"/>
</dbReference>
<dbReference type="PANTHER" id="PTHR43721">
    <property type="entry name" value="ELONGATION FACTOR TU-RELATED"/>
    <property type="match status" value="1"/>
</dbReference>
<evidence type="ECO:0000256" key="2">
    <source>
        <dbReference type="ARBA" id="ARBA00007249"/>
    </source>
</evidence>
<keyword evidence="12" id="KW-1185">Reference proteome</keyword>